<evidence type="ECO:0000259" key="2">
    <source>
        <dbReference type="Pfam" id="PF07331"/>
    </source>
</evidence>
<protein>
    <submittedName>
        <fullName evidence="3">Tripartite tricarboxylate transporter TctB family protein</fullName>
    </submittedName>
</protein>
<gene>
    <name evidence="3" type="ORF">Mame_00815</name>
</gene>
<dbReference type="AlphaFoldDB" id="A0A1U9YXM2"/>
<keyword evidence="1" id="KW-1133">Transmembrane helix</keyword>
<evidence type="ECO:0000313" key="4">
    <source>
        <dbReference type="Proteomes" id="UP000191135"/>
    </source>
</evidence>
<feature type="transmembrane region" description="Helical" evidence="1">
    <location>
        <begin position="40"/>
        <end position="61"/>
    </location>
</feature>
<accession>A0A1U9YXM2</accession>
<keyword evidence="1" id="KW-0472">Membrane</keyword>
<proteinExistence type="predicted"/>
<evidence type="ECO:0000256" key="1">
    <source>
        <dbReference type="SAM" id="Phobius"/>
    </source>
</evidence>
<evidence type="ECO:0000313" key="3">
    <source>
        <dbReference type="EMBL" id="AQZ50191.1"/>
    </source>
</evidence>
<dbReference type="Pfam" id="PF07331">
    <property type="entry name" value="TctB"/>
    <property type="match status" value="1"/>
</dbReference>
<keyword evidence="4" id="KW-1185">Reference proteome</keyword>
<name>A0A1U9YXM2_9HYPH</name>
<dbReference type="OrthoDB" id="1956824at2"/>
<sequence>MRRANIVSGVVLALLGLFALVFIIPKGIGEGPDGMMSPRLVPHMMMVVVVALSAFLAFSNLRAKPSPEDAEPTITRGEMLALVRIGAVFLISIALYLLLAPLASGIFLVAASLLLLGERRPLVIIGMTAGLLIAVWLLFYKLLGTGIL</sequence>
<dbReference type="eggNOG" id="ENOG5032RM5">
    <property type="taxonomic scope" value="Bacteria"/>
</dbReference>
<dbReference type="KEGG" id="mmed:Mame_00815"/>
<feature type="transmembrane region" description="Helical" evidence="1">
    <location>
        <begin position="82"/>
        <end position="115"/>
    </location>
</feature>
<feature type="domain" description="DUF1468" evidence="2">
    <location>
        <begin position="8"/>
        <end position="144"/>
    </location>
</feature>
<organism evidence="3 4">
    <name type="scientific">Martelella mediterranea DSM 17316</name>
    <dbReference type="NCBI Taxonomy" id="1122214"/>
    <lineage>
        <taxon>Bacteria</taxon>
        <taxon>Pseudomonadati</taxon>
        <taxon>Pseudomonadota</taxon>
        <taxon>Alphaproteobacteria</taxon>
        <taxon>Hyphomicrobiales</taxon>
        <taxon>Aurantimonadaceae</taxon>
        <taxon>Martelella</taxon>
    </lineage>
</organism>
<feature type="transmembrane region" description="Helical" evidence="1">
    <location>
        <begin position="7"/>
        <end position="28"/>
    </location>
</feature>
<dbReference type="InterPro" id="IPR009936">
    <property type="entry name" value="DUF1468"/>
</dbReference>
<dbReference type="STRING" id="1122214.Mame_00815"/>
<dbReference type="RefSeq" id="WP_018065306.1">
    <property type="nucleotide sequence ID" value="NZ_AQWH01000012.1"/>
</dbReference>
<feature type="transmembrane region" description="Helical" evidence="1">
    <location>
        <begin position="121"/>
        <end position="143"/>
    </location>
</feature>
<dbReference type="EMBL" id="CP020330">
    <property type="protein sequence ID" value="AQZ50191.1"/>
    <property type="molecule type" value="Genomic_DNA"/>
</dbReference>
<dbReference type="Proteomes" id="UP000191135">
    <property type="component" value="Chromosome"/>
</dbReference>
<keyword evidence="1" id="KW-0812">Transmembrane</keyword>
<reference evidence="3 4" key="1">
    <citation type="submission" date="2017-03" db="EMBL/GenBank/DDBJ databases">
        <title>Foreign affairs: Plasmid Transfer between Roseobacters and Rhizobia.</title>
        <authorList>
            <person name="Bartling P."/>
            <person name="Bunk B."/>
            <person name="Overmann J."/>
            <person name="Brinkmann H."/>
            <person name="Petersen J."/>
        </authorList>
    </citation>
    <scope>NUCLEOTIDE SEQUENCE [LARGE SCALE GENOMIC DNA]</scope>
    <source>
        <strain evidence="3 4">MACL11</strain>
    </source>
</reference>